<evidence type="ECO:0000256" key="1">
    <source>
        <dbReference type="SAM" id="MobiDB-lite"/>
    </source>
</evidence>
<dbReference type="EMBL" id="NBSK02000005">
    <property type="protein sequence ID" value="KAJ0203148.1"/>
    <property type="molecule type" value="Genomic_DNA"/>
</dbReference>
<evidence type="ECO:0000313" key="2">
    <source>
        <dbReference type="EMBL" id="KAJ0203148.1"/>
    </source>
</evidence>
<protein>
    <submittedName>
        <fullName evidence="2">Uncharacterized protein</fullName>
    </submittedName>
</protein>
<comment type="caution">
    <text evidence="2">The sequence shown here is derived from an EMBL/GenBank/DDBJ whole genome shotgun (WGS) entry which is preliminary data.</text>
</comment>
<dbReference type="AlphaFoldDB" id="A0A9R1VDM3"/>
<gene>
    <name evidence="2" type="ORF">LSAT_V11C500232720</name>
</gene>
<dbReference type="Proteomes" id="UP000235145">
    <property type="component" value="Unassembled WGS sequence"/>
</dbReference>
<evidence type="ECO:0000313" key="3">
    <source>
        <dbReference type="Proteomes" id="UP000235145"/>
    </source>
</evidence>
<dbReference type="SUPFAM" id="SSF52833">
    <property type="entry name" value="Thioredoxin-like"/>
    <property type="match status" value="1"/>
</dbReference>
<dbReference type="PANTHER" id="PTHR23322">
    <property type="entry name" value="FAS-ASSOCIATED PROTEIN"/>
    <property type="match status" value="1"/>
</dbReference>
<organism evidence="2 3">
    <name type="scientific">Lactuca sativa</name>
    <name type="common">Garden lettuce</name>
    <dbReference type="NCBI Taxonomy" id="4236"/>
    <lineage>
        <taxon>Eukaryota</taxon>
        <taxon>Viridiplantae</taxon>
        <taxon>Streptophyta</taxon>
        <taxon>Embryophyta</taxon>
        <taxon>Tracheophyta</taxon>
        <taxon>Spermatophyta</taxon>
        <taxon>Magnoliopsida</taxon>
        <taxon>eudicotyledons</taxon>
        <taxon>Gunneridae</taxon>
        <taxon>Pentapetalae</taxon>
        <taxon>asterids</taxon>
        <taxon>campanulids</taxon>
        <taxon>Asterales</taxon>
        <taxon>Asteraceae</taxon>
        <taxon>Cichorioideae</taxon>
        <taxon>Cichorieae</taxon>
        <taxon>Lactucinae</taxon>
        <taxon>Lactuca</taxon>
    </lineage>
</organism>
<accession>A0A9R1VDM3</accession>
<dbReference type="InterPro" id="IPR050730">
    <property type="entry name" value="UBX_domain-protein"/>
</dbReference>
<dbReference type="PANTHER" id="PTHR23322:SF6">
    <property type="entry name" value="UBX DOMAIN-CONTAINING PROTEIN 7"/>
    <property type="match status" value="1"/>
</dbReference>
<sequence length="130" mass="14859">MKATRLGYTPLEARTVVPFRNFEEELKHPGVWETDQGGGATSTADTSRDNLAPLYRPPFALMFHGPFEKAKESAKNQDRWLLVNLQSTKEFSSHMVCDDTEDGTKIKTYYKLDSVPVNHEFEIYCNLVQN</sequence>
<keyword evidence="3" id="KW-1185">Reference proteome</keyword>
<proteinExistence type="predicted"/>
<reference evidence="2 3" key="1">
    <citation type="journal article" date="2017" name="Nat. Commun.">
        <title>Genome assembly with in vitro proximity ligation data and whole-genome triplication in lettuce.</title>
        <authorList>
            <person name="Reyes-Chin-Wo S."/>
            <person name="Wang Z."/>
            <person name="Yang X."/>
            <person name="Kozik A."/>
            <person name="Arikit S."/>
            <person name="Song C."/>
            <person name="Xia L."/>
            <person name="Froenicke L."/>
            <person name="Lavelle D.O."/>
            <person name="Truco M.J."/>
            <person name="Xia R."/>
            <person name="Zhu S."/>
            <person name="Xu C."/>
            <person name="Xu H."/>
            <person name="Xu X."/>
            <person name="Cox K."/>
            <person name="Korf I."/>
            <person name="Meyers B.C."/>
            <person name="Michelmore R.W."/>
        </authorList>
    </citation>
    <scope>NUCLEOTIDE SEQUENCE [LARGE SCALE GENOMIC DNA]</scope>
    <source>
        <strain evidence="3">cv. Salinas</strain>
        <tissue evidence="2">Seedlings</tissue>
    </source>
</reference>
<name>A0A9R1VDM3_LACSA</name>
<dbReference type="Gene3D" id="3.40.30.10">
    <property type="entry name" value="Glutaredoxin"/>
    <property type="match status" value="1"/>
</dbReference>
<feature type="region of interest" description="Disordered" evidence="1">
    <location>
        <begin position="30"/>
        <end position="49"/>
    </location>
</feature>
<dbReference type="InterPro" id="IPR036249">
    <property type="entry name" value="Thioredoxin-like_sf"/>
</dbReference>